<dbReference type="SUPFAM" id="SSF53067">
    <property type="entry name" value="Actin-like ATPase domain"/>
    <property type="match status" value="2"/>
</dbReference>
<dbReference type="InterPro" id="IPR018485">
    <property type="entry name" value="FGGY_C"/>
</dbReference>
<dbReference type="PANTHER" id="PTHR10196:SF69">
    <property type="entry name" value="GLYCEROL KINASE"/>
    <property type="match status" value="1"/>
</dbReference>
<proteinExistence type="inferred from homology"/>
<evidence type="ECO:0000256" key="5">
    <source>
        <dbReference type="ARBA" id="ARBA00022840"/>
    </source>
</evidence>
<comment type="caution">
    <text evidence="8">The sequence shown here is derived from an EMBL/GenBank/DDBJ whole genome shotgun (WGS) entry which is preliminary data.</text>
</comment>
<dbReference type="InterPro" id="IPR043129">
    <property type="entry name" value="ATPase_NBD"/>
</dbReference>
<dbReference type="AlphaFoldDB" id="A0A511RHC5"/>
<dbReference type="OrthoDB" id="9805576at2"/>
<dbReference type="GO" id="GO:0004370">
    <property type="term" value="F:glycerol kinase activity"/>
    <property type="evidence" value="ECO:0007669"/>
    <property type="project" value="TreeGrafter"/>
</dbReference>
<dbReference type="GO" id="GO:0005524">
    <property type="term" value="F:ATP binding"/>
    <property type="evidence" value="ECO:0007669"/>
    <property type="project" value="UniProtKB-KW"/>
</dbReference>
<evidence type="ECO:0000313" key="8">
    <source>
        <dbReference type="EMBL" id="GEM89040.1"/>
    </source>
</evidence>
<evidence type="ECO:0000313" key="9">
    <source>
        <dbReference type="Proteomes" id="UP000321827"/>
    </source>
</evidence>
<dbReference type="Pfam" id="PF00370">
    <property type="entry name" value="FGGY_N"/>
    <property type="match status" value="1"/>
</dbReference>
<keyword evidence="5" id="KW-0067">ATP-binding</keyword>
<gene>
    <name evidence="8" type="primary">glpK</name>
    <name evidence="8" type="ORF">ODE01S_04740</name>
</gene>
<keyword evidence="4 8" id="KW-0418">Kinase</keyword>
<name>A0A511RHC5_9DEIN</name>
<dbReference type="InterPro" id="IPR018484">
    <property type="entry name" value="FGGY_N"/>
</dbReference>
<dbReference type="GO" id="GO:0005829">
    <property type="term" value="C:cytosol"/>
    <property type="evidence" value="ECO:0007669"/>
    <property type="project" value="TreeGrafter"/>
</dbReference>
<evidence type="ECO:0000259" key="6">
    <source>
        <dbReference type="Pfam" id="PF00370"/>
    </source>
</evidence>
<dbReference type="Proteomes" id="UP000321827">
    <property type="component" value="Unassembled WGS sequence"/>
</dbReference>
<comment type="similarity">
    <text evidence="1">Belongs to the FGGY kinase family.</text>
</comment>
<dbReference type="PANTHER" id="PTHR10196">
    <property type="entry name" value="SUGAR KINASE"/>
    <property type="match status" value="1"/>
</dbReference>
<keyword evidence="2" id="KW-0808">Transferase</keyword>
<reference evidence="8 9" key="1">
    <citation type="submission" date="2019-07" db="EMBL/GenBank/DDBJ databases">
        <title>Whole genome shotgun sequence of Oceanithermus desulfurans NBRC 100063.</title>
        <authorList>
            <person name="Hosoyama A."/>
            <person name="Uohara A."/>
            <person name="Ohji S."/>
            <person name="Ichikawa N."/>
        </authorList>
    </citation>
    <scope>NUCLEOTIDE SEQUENCE [LARGE SCALE GENOMIC DNA]</scope>
    <source>
        <strain evidence="8 9">NBRC 100063</strain>
    </source>
</reference>
<evidence type="ECO:0000259" key="7">
    <source>
        <dbReference type="Pfam" id="PF02782"/>
    </source>
</evidence>
<sequence>MPRPEPETAFLVVDQGGHASRAFIFDARGRTLAAATRAIRARRPDDLRAEYDGAELWAQVAAAVDEALAAAPVAPVAAGLATQRSNAACWDRTTGEPLGPVLSWQDRRAWRAVERLRGREAWIHERTGLFLTPHYGASKLRWCLDHLPRVRRAHEEGRLGYGPMAAWLAGRLAGGAARGADVVNASRTQLVALETRDWDDELLALFGLPRDPLPPVVPNAWGFGALAAAPEVPLALVTGDQNAALFAYGELDEATAYVNAGTGAFVLRATGPRLVRAGRLLSGVLHADGERVEYVLEGTVNGAGSALAWFERTYAVEDLTQRLEGWLAQVPVSPLVFLNGVSGLGSPFWRARFPVRFEGEGGLAERAAAVVESIVFMLAVNLEEQARYLPAPKRIRLTGGLANLGGLAQRLADLAGLVVERPPGLEATARGTAFLLAGRPTDWEAGGAPDVFEPRPNPGLEANYERWRTAVERELGR</sequence>
<dbReference type="RefSeq" id="WP_147145449.1">
    <property type="nucleotide sequence ID" value="NZ_BJXN01000003.1"/>
</dbReference>
<evidence type="ECO:0000256" key="2">
    <source>
        <dbReference type="ARBA" id="ARBA00022679"/>
    </source>
</evidence>
<keyword evidence="3" id="KW-0547">Nucleotide-binding</keyword>
<feature type="domain" description="Carbohydrate kinase FGGY C-terminal" evidence="7">
    <location>
        <begin position="256"/>
        <end position="436"/>
    </location>
</feature>
<evidence type="ECO:0000256" key="3">
    <source>
        <dbReference type="ARBA" id="ARBA00022741"/>
    </source>
</evidence>
<evidence type="ECO:0000256" key="4">
    <source>
        <dbReference type="ARBA" id="ARBA00022777"/>
    </source>
</evidence>
<dbReference type="InterPro" id="IPR000577">
    <property type="entry name" value="Carb_kinase_FGGY"/>
</dbReference>
<evidence type="ECO:0000256" key="1">
    <source>
        <dbReference type="ARBA" id="ARBA00009156"/>
    </source>
</evidence>
<organism evidence="8 9">
    <name type="scientific">Oceanithermus desulfurans NBRC 100063</name>
    <dbReference type="NCBI Taxonomy" id="1227550"/>
    <lineage>
        <taxon>Bacteria</taxon>
        <taxon>Thermotogati</taxon>
        <taxon>Deinococcota</taxon>
        <taxon>Deinococci</taxon>
        <taxon>Thermales</taxon>
        <taxon>Thermaceae</taxon>
        <taxon>Oceanithermus</taxon>
    </lineage>
</organism>
<dbReference type="Pfam" id="PF02782">
    <property type="entry name" value="FGGY_C"/>
    <property type="match status" value="1"/>
</dbReference>
<dbReference type="GO" id="GO:0019563">
    <property type="term" value="P:glycerol catabolic process"/>
    <property type="evidence" value="ECO:0007669"/>
    <property type="project" value="TreeGrafter"/>
</dbReference>
<dbReference type="EMBL" id="BJXN01000003">
    <property type="protein sequence ID" value="GEM89040.1"/>
    <property type="molecule type" value="Genomic_DNA"/>
</dbReference>
<accession>A0A511RHC5</accession>
<dbReference type="PIRSF" id="PIRSF000538">
    <property type="entry name" value="GlpK"/>
    <property type="match status" value="1"/>
</dbReference>
<feature type="domain" description="Carbohydrate kinase FGGY N-terminal" evidence="6">
    <location>
        <begin position="11"/>
        <end position="245"/>
    </location>
</feature>
<dbReference type="Gene3D" id="3.30.420.40">
    <property type="match status" value="2"/>
</dbReference>
<protein>
    <submittedName>
        <fullName evidence="8">Glycerol kinase</fullName>
    </submittedName>
</protein>